<proteinExistence type="predicted"/>
<protein>
    <recommendedName>
        <fullName evidence="1">DUF4371 domain-containing protein</fullName>
    </recommendedName>
</protein>
<keyword evidence="3" id="KW-1185">Reference proteome</keyword>
<sequence>MIQKQTSQQILKNRLCIKASIDVIQWLTFQACSFRGHDERFESKNQANLFELLELLTSYNNEVKNAPQNTTYASPGIQKEILYVYARNAQRIIRDEIGASKFCLIINEAQDESKREQIAIIVRFVDKDGFAKERFLDLVHVKDTSTATLKKEISYTFNMHGEWNGLQGLFLKDCPHTYYMHCLAHQLQLTLVAAAREIVDRNDELQANQSAEIAHLISINELESGRGANQIGALQRLGYTRWGSYFNLICSLLKKYGVTCSILQNIAIKGSTYSQHGNATSAINFLMSFDFVFASHQKSQDILNAMHLMSSTKLLIQKLRDTGYKALLDIVTSICNRQQIQVPDMNASFSDIIRSRLDIFTVAIYHQLQELNNRFSEQAIELLIFSVALDPRDTFKSFKVDDIYSFVEKFYHQDFSDQEKLHLRFQLQHYELDVLNHPDLQNLSTMANLCRELNETMKSKAYPL</sequence>
<reference evidence="2 3" key="1">
    <citation type="journal article" date="2023" name="Plant Biotechnol. J.">
        <title>Chromosome-level wild Hevea brasiliensis genome provides new tools for genomic-assisted breeding and valuable loci to elevate rubber yield.</title>
        <authorList>
            <person name="Cheng H."/>
            <person name="Song X."/>
            <person name="Hu Y."/>
            <person name="Wu T."/>
            <person name="Yang Q."/>
            <person name="An Z."/>
            <person name="Feng S."/>
            <person name="Deng Z."/>
            <person name="Wu W."/>
            <person name="Zeng X."/>
            <person name="Tu M."/>
            <person name="Wang X."/>
            <person name="Huang H."/>
        </authorList>
    </citation>
    <scope>NUCLEOTIDE SEQUENCE [LARGE SCALE GENOMIC DNA]</scope>
    <source>
        <strain evidence="2">MT/VB/25A 57/8</strain>
    </source>
</reference>
<dbReference type="Pfam" id="PF14291">
    <property type="entry name" value="DUF4371"/>
    <property type="match status" value="1"/>
</dbReference>
<gene>
    <name evidence="2" type="ORF">P3X46_033691</name>
</gene>
<dbReference type="InterPro" id="IPR025398">
    <property type="entry name" value="DUF4371"/>
</dbReference>
<feature type="non-terminal residue" evidence="2">
    <location>
        <position position="464"/>
    </location>
</feature>
<dbReference type="InterPro" id="IPR012337">
    <property type="entry name" value="RNaseH-like_sf"/>
</dbReference>
<dbReference type="PANTHER" id="PTHR11697">
    <property type="entry name" value="GENERAL TRANSCRIPTION FACTOR 2-RELATED ZINC FINGER PROTEIN"/>
    <property type="match status" value="1"/>
</dbReference>
<accession>A0ABQ9KC92</accession>
<dbReference type="InterPro" id="IPR055298">
    <property type="entry name" value="AtLOH3-like"/>
</dbReference>
<evidence type="ECO:0000259" key="1">
    <source>
        <dbReference type="Pfam" id="PF14291"/>
    </source>
</evidence>
<dbReference type="Proteomes" id="UP001174677">
    <property type="component" value="Unassembled WGS sequence"/>
</dbReference>
<feature type="domain" description="DUF4371" evidence="1">
    <location>
        <begin position="3"/>
        <end position="161"/>
    </location>
</feature>
<dbReference type="EMBL" id="JARPOI010000019">
    <property type="protein sequence ID" value="KAJ9132865.1"/>
    <property type="molecule type" value="Genomic_DNA"/>
</dbReference>
<comment type="caution">
    <text evidence="2">The sequence shown here is derived from an EMBL/GenBank/DDBJ whole genome shotgun (WGS) entry which is preliminary data.</text>
</comment>
<dbReference type="SUPFAM" id="SSF53098">
    <property type="entry name" value="Ribonuclease H-like"/>
    <property type="match status" value="1"/>
</dbReference>
<evidence type="ECO:0000313" key="3">
    <source>
        <dbReference type="Proteomes" id="UP001174677"/>
    </source>
</evidence>
<dbReference type="PANTHER" id="PTHR11697:SF230">
    <property type="entry name" value="ZINC FINGER, MYM DOMAIN CONTAINING 1"/>
    <property type="match status" value="1"/>
</dbReference>
<name>A0ABQ9KC92_HEVBR</name>
<evidence type="ECO:0000313" key="2">
    <source>
        <dbReference type="EMBL" id="KAJ9132865.1"/>
    </source>
</evidence>
<organism evidence="2 3">
    <name type="scientific">Hevea brasiliensis</name>
    <name type="common">Para rubber tree</name>
    <name type="synonym">Siphonia brasiliensis</name>
    <dbReference type="NCBI Taxonomy" id="3981"/>
    <lineage>
        <taxon>Eukaryota</taxon>
        <taxon>Viridiplantae</taxon>
        <taxon>Streptophyta</taxon>
        <taxon>Embryophyta</taxon>
        <taxon>Tracheophyta</taxon>
        <taxon>Spermatophyta</taxon>
        <taxon>Magnoliopsida</taxon>
        <taxon>eudicotyledons</taxon>
        <taxon>Gunneridae</taxon>
        <taxon>Pentapetalae</taxon>
        <taxon>rosids</taxon>
        <taxon>fabids</taxon>
        <taxon>Malpighiales</taxon>
        <taxon>Euphorbiaceae</taxon>
        <taxon>Crotonoideae</taxon>
        <taxon>Micrandreae</taxon>
        <taxon>Hevea</taxon>
    </lineage>
</organism>